<dbReference type="EMBL" id="JATN01000321">
    <property type="protein sequence ID" value="EUC59378.1"/>
    <property type="molecule type" value="Genomic_DNA"/>
</dbReference>
<organism evidence="3 4">
    <name type="scientific">Rhizoctonia solani AG-3 Rhs1AP</name>
    <dbReference type="NCBI Taxonomy" id="1086054"/>
    <lineage>
        <taxon>Eukaryota</taxon>
        <taxon>Fungi</taxon>
        <taxon>Dikarya</taxon>
        <taxon>Basidiomycota</taxon>
        <taxon>Agaricomycotina</taxon>
        <taxon>Agaricomycetes</taxon>
        <taxon>Cantharellales</taxon>
        <taxon>Ceratobasidiaceae</taxon>
        <taxon>Rhizoctonia</taxon>
    </lineage>
</organism>
<reference evidence="4" key="1">
    <citation type="journal article" date="2014" name="Genome Announc.">
        <title>Draft genome sequence of the plant-pathogenic soil fungus Rhizoctonia solani anastomosis group 3 strain Rhs1AP.</title>
        <authorList>
            <person name="Cubeta M.A."/>
            <person name="Thomas E."/>
            <person name="Dean R.A."/>
            <person name="Jabaji S."/>
            <person name="Neate S.M."/>
            <person name="Tavantzis S."/>
            <person name="Toda T."/>
            <person name="Vilgalys R."/>
            <person name="Bharathan N."/>
            <person name="Fedorova-Abrams N."/>
            <person name="Pakala S.B."/>
            <person name="Pakala S.M."/>
            <person name="Zafar N."/>
            <person name="Joardar V."/>
            <person name="Losada L."/>
            <person name="Nierman W.C."/>
        </authorList>
    </citation>
    <scope>NUCLEOTIDE SEQUENCE [LARGE SCALE GENOMIC DNA]</scope>
    <source>
        <strain evidence="4">AG-3</strain>
    </source>
</reference>
<feature type="compositionally biased region" description="Gly residues" evidence="1">
    <location>
        <begin position="65"/>
        <end position="80"/>
    </location>
</feature>
<dbReference type="AlphaFoldDB" id="A0A0A1ULW3"/>
<evidence type="ECO:0000256" key="1">
    <source>
        <dbReference type="SAM" id="MobiDB-lite"/>
    </source>
</evidence>
<feature type="non-terminal residue" evidence="3">
    <location>
        <position position="172"/>
    </location>
</feature>
<comment type="caution">
    <text evidence="3">The sequence shown here is derived from an EMBL/GenBank/DDBJ whole genome shotgun (WGS) entry which is preliminary data.</text>
</comment>
<dbReference type="Proteomes" id="UP000030108">
    <property type="component" value="Unassembled WGS sequence"/>
</dbReference>
<feature type="compositionally biased region" description="Acidic residues" evidence="1">
    <location>
        <begin position="88"/>
        <end position="111"/>
    </location>
</feature>
<gene>
    <name evidence="3" type="ORF">RSOL_312150</name>
</gene>
<feature type="compositionally biased region" description="Acidic residues" evidence="1">
    <location>
        <begin position="143"/>
        <end position="172"/>
    </location>
</feature>
<sequence>MVSFKLTTLFVATAFSLGAYAAVAQGVPGDAGLAGGKAPKGKAPKLTDMASGEEIPLGRKASGKAGNGGLGMGATKGPKGGKVPAASEGDEDLDSEELPEDDVGMDEEDPEMGTPAPKGRKAGKSMGIKSASLKGSKVKATEAELDDAEVSLDDPEVGSEDAEAMLDDDEEA</sequence>
<protein>
    <recommendedName>
        <fullName evidence="5">Transmembrane protein</fullName>
    </recommendedName>
</protein>
<evidence type="ECO:0000313" key="3">
    <source>
        <dbReference type="EMBL" id="EUC59378.1"/>
    </source>
</evidence>
<feature type="chain" id="PRO_5001991506" description="Transmembrane protein" evidence="2">
    <location>
        <begin position="27"/>
        <end position="172"/>
    </location>
</feature>
<proteinExistence type="predicted"/>
<feature type="region of interest" description="Disordered" evidence="1">
    <location>
        <begin position="33"/>
        <end position="172"/>
    </location>
</feature>
<accession>A0A0A1ULW3</accession>
<evidence type="ECO:0000313" key="4">
    <source>
        <dbReference type="Proteomes" id="UP000030108"/>
    </source>
</evidence>
<feature type="signal peptide" evidence="2">
    <location>
        <begin position="1"/>
        <end position="26"/>
    </location>
</feature>
<evidence type="ECO:0000256" key="2">
    <source>
        <dbReference type="SAM" id="SignalP"/>
    </source>
</evidence>
<name>A0A0A1ULW3_9AGAM</name>
<evidence type="ECO:0008006" key="5">
    <source>
        <dbReference type="Google" id="ProtNLM"/>
    </source>
</evidence>
<keyword evidence="2" id="KW-0732">Signal</keyword>